<keyword evidence="7" id="KW-0653">Protein transport</keyword>
<evidence type="ECO:0000313" key="8">
    <source>
        <dbReference type="EMBL" id="GAK37704.1"/>
    </source>
</evidence>
<dbReference type="AlphaFoldDB" id="A0A069DBN9"/>
<dbReference type="Proteomes" id="UP000027601">
    <property type="component" value="Unassembled WGS sequence"/>
</dbReference>
<comment type="similarity">
    <text evidence="2 7">Belongs to the ExbD/TolR family.</text>
</comment>
<organism evidence="8 9">
    <name type="scientific">Bacteroides graminisolvens DSM 19988 = JCM 15093</name>
    <dbReference type="NCBI Taxonomy" id="1121097"/>
    <lineage>
        <taxon>Bacteria</taxon>
        <taxon>Pseudomonadati</taxon>
        <taxon>Bacteroidota</taxon>
        <taxon>Bacteroidia</taxon>
        <taxon>Bacteroidales</taxon>
        <taxon>Bacteroidaceae</taxon>
        <taxon>Bacteroides</taxon>
    </lineage>
</organism>
<evidence type="ECO:0000256" key="5">
    <source>
        <dbReference type="ARBA" id="ARBA00022989"/>
    </source>
</evidence>
<keyword evidence="3" id="KW-1003">Cell membrane</keyword>
<comment type="subcellular location">
    <subcellularLocation>
        <location evidence="1">Cell membrane</location>
        <topology evidence="1">Single-pass membrane protein</topology>
    </subcellularLocation>
    <subcellularLocation>
        <location evidence="7">Cell membrane</location>
        <topology evidence="7">Single-pass type II membrane protein</topology>
    </subcellularLocation>
</comment>
<dbReference type="Pfam" id="PF02472">
    <property type="entry name" value="ExbD"/>
    <property type="match status" value="1"/>
</dbReference>
<name>A0A069DBN9_9BACE</name>
<dbReference type="eggNOG" id="COG0848">
    <property type="taxonomic scope" value="Bacteria"/>
</dbReference>
<dbReference type="STRING" id="1121097.GCA_000428125_02938"/>
<keyword evidence="4 7" id="KW-0812">Transmembrane</keyword>
<sequence>MGRAKIKKKSTFIDMTAMSDVTVLLLTFFMLTSTFVKKEPVQVTTPASVSEIKIPEKDILQILVNPDGKIFMSLDKQADLKATLEGMGQEYGITFSPEQIKKFMVSTTFGVPIKSMKTYLDLPAEKQDAVLKNEGIPCDSVDNQFKSWVRNARLVNSELRIAIKADESTPYSVIKKVMNSLQDLRENRYNLITSLKTTSEN</sequence>
<proteinExistence type="inferred from homology"/>
<protein>
    <submittedName>
        <fullName evidence="8">Biopolymer transport protein ExbD/TolR</fullName>
    </submittedName>
</protein>
<reference evidence="8 9" key="1">
    <citation type="journal article" date="2015" name="Microbes Environ.">
        <title>Distribution and evolution of nitrogen fixation genes in the phylum bacteroidetes.</title>
        <authorList>
            <person name="Inoue J."/>
            <person name="Oshima K."/>
            <person name="Suda W."/>
            <person name="Sakamoto M."/>
            <person name="Iino T."/>
            <person name="Noda S."/>
            <person name="Hongoh Y."/>
            <person name="Hattori M."/>
            <person name="Ohkuma M."/>
        </authorList>
    </citation>
    <scope>NUCLEOTIDE SEQUENCE [LARGE SCALE GENOMIC DNA]</scope>
    <source>
        <strain evidence="8 9">JCM 15093</strain>
    </source>
</reference>
<dbReference type="EMBL" id="BAJS01000026">
    <property type="protein sequence ID" value="GAK37704.1"/>
    <property type="molecule type" value="Genomic_DNA"/>
</dbReference>
<evidence type="ECO:0000256" key="6">
    <source>
        <dbReference type="ARBA" id="ARBA00023136"/>
    </source>
</evidence>
<evidence type="ECO:0000256" key="4">
    <source>
        <dbReference type="ARBA" id="ARBA00022692"/>
    </source>
</evidence>
<gene>
    <name evidence="8" type="ORF">JCM15093_2973</name>
</gene>
<comment type="caution">
    <text evidence="8">The sequence shown here is derived from an EMBL/GenBank/DDBJ whole genome shotgun (WGS) entry which is preliminary data.</text>
</comment>
<evidence type="ECO:0000256" key="2">
    <source>
        <dbReference type="ARBA" id="ARBA00005811"/>
    </source>
</evidence>
<evidence type="ECO:0000313" key="9">
    <source>
        <dbReference type="Proteomes" id="UP000027601"/>
    </source>
</evidence>
<dbReference type="GO" id="GO:0015031">
    <property type="term" value="P:protein transport"/>
    <property type="evidence" value="ECO:0007669"/>
    <property type="project" value="UniProtKB-KW"/>
</dbReference>
<accession>A0A069DBN9</accession>
<dbReference type="RefSeq" id="WP_024997308.1">
    <property type="nucleotide sequence ID" value="NZ_ATZI01000021.1"/>
</dbReference>
<dbReference type="InterPro" id="IPR003400">
    <property type="entry name" value="ExbD"/>
</dbReference>
<evidence type="ECO:0000256" key="3">
    <source>
        <dbReference type="ARBA" id="ARBA00022475"/>
    </source>
</evidence>
<keyword evidence="5" id="KW-1133">Transmembrane helix</keyword>
<dbReference type="GO" id="GO:0022857">
    <property type="term" value="F:transmembrane transporter activity"/>
    <property type="evidence" value="ECO:0007669"/>
    <property type="project" value="InterPro"/>
</dbReference>
<keyword evidence="6" id="KW-0472">Membrane</keyword>
<dbReference type="GO" id="GO:0005886">
    <property type="term" value="C:plasma membrane"/>
    <property type="evidence" value="ECO:0007669"/>
    <property type="project" value="UniProtKB-SubCell"/>
</dbReference>
<keyword evidence="7" id="KW-0813">Transport</keyword>
<dbReference type="OrthoDB" id="9793581at2"/>
<evidence type="ECO:0000256" key="7">
    <source>
        <dbReference type="RuleBase" id="RU003879"/>
    </source>
</evidence>
<keyword evidence="9" id="KW-1185">Reference proteome</keyword>
<evidence type="ECO:0000256" key="1">
    <source>
        <dbReference type="ARBA" id="ARBA00004162"/>
    </source>
</evidence>
<dbReference type="PANTHER" id="PTHR30558">
    <property type="entry name" value="EXBD MEMBRANE COMPONENT OF PMF-DRIVEN MACROMOLECULE IMPORT SYSTEM"/>
    <property type="match status" value="1"/>
</dbReference>
<dbReference type="PANTHER" id="PTHR30558:SF3">
    <property type="entry name" value="BIOPOLYMER TRANSPORT PROTEIN EXBD-RELATED"/>
    <property type="match status" value="1"/>
</dbReference>